<organism evidence="6 7">
    <name type="scientific">Rosa chinensis</name>
    <name type="common">China rose</name>
    <dbReference type="NCBI Taxonomy" id="74649"/>
    <lineage>
        <taxon>Eukaryota</taxon>
        <taxon>Viridiplantae</taxon>
        <taxon>Streptophyta</taxon>
        <taxon>Embryophyta</taxon>
        <taxon>Tracheophyta</taxon>
        <taxon>Spermatophyta</taxon>
        <taxon>Magnoliopsida</taxon>
        <taxon>eudicotyledons</taxon>
        <taxon>Gunneridae</taxon>
        <taxon>Pentapetalae</taxon>
        <taxon>rosids</taxon>
        <taxon>fabids</taxon>
        <taxon>Rosales</taxon>
        <taxon>Rosaceae</taxon>
        <taxon>Rosoideae</taxon>
        <taxon>Rosoideae incertae sedis</taxon>
        <taxon>Rosa</taxon>
    </lineage>
</organism>
<reference evidence="6 7" key="1">
    <citation type="journal article" date="2018" name="Nat. Genet.">
        <title>The Rosa genome provides new insights in the design of modern roses.</title>
        <authorList>
            <person name="Bendahmane M."/>
        </authorList>
    </citation>
    <scope>NUCLEOTIDE SEQUENCE [LARGE SCALE GENOMIC DNA]</scope>
    <source>
        <strain evidence="7">cv. Old Blush</strain>
    </source>
</reference>
<evidence type="ECO:0000259" key="5">
    <source>
        <dbReference type="Pfam" id="PF08263"/>
    </source>
</evidence>
<dbReference type="STRING" id="74649.A0A2P6Q646"/>
<keyword evidence="6" id="KW-0418">Kinase</keyword>
<dbReference type="PANTHER" id="PTHR48060">
    <property type="entry name" value="DNA DAMAGE-REPAIR/TOLERATION PROTEIN DRT100"/>
    <property type="match status" value="1"/>
</dbReference>
<keyword evidence="2 4" id="KW-0732">Signal</keyword>
<dbReference type="EC" id="2.7.11.1" evidence="6"/>
<accession>A0A2P6Q646</accession>
<comment type="caution">
    <text evidence="6">The sequence shown here is derived from an EMBL/GenBank/DDBJ whole genome shotgun (WGS) entry which is preliminary data.</text>
</comment>
<dbReference type="Proteomes" id="UP000238479">
    <property type="component" value="Chromosome 5"/>
</dbReference>
<gene>
    <name evidence="6" type="ORF">RchiOBHm_Chr5g0016031</name>
</gene>
<dbReference type="InterPro" id="IPR001611">
    <property type="entry name" value="Leu-rich_rpt"/>
</dbReference>
<keyword evidence="6" id="KW-0808">Transferase</keyword>
<evidence type="ECO:0000256" key="4">
    <source>
        <dbReference type="SAM" id="SignalP"/>
    </source>
</evidence>
<evidence type="ECO:0000256" key="2">
    <source>
        <dbReference type="ARBA" id="ARBA00022729"/>
    </source>
</evidence>
<evidence type="ECO:0000313" key="6">
    <source>
        <dbReference type="EMBL" id="PRQ29643.1"/>
    </source>
</evidence>
<dbReference type="Pfam" id="PF00560">
    <property type="entry name" value="LRR_1"/>
    <property type="match status" value="4"/>
</dbReference>
<dbReference type="Gene3D" id="3.80.10.10">
    <property type="entry name" value="Ribonuclease Inhibitor"/>
    <property type="match status" value="1"/>
</dbReference>
<evidence type="ECO:0000313" key="7">
    <source>
        <dbReference type="Proteomes" id="UP000238479"/>
    </source>
</evidence>
<dbReference type="EMBL" id="PDCK01000043">
    <property type="protein sequence ID" value="PRQ29643.1"/>
    <property type="molecule type" value="Genomic_DNA"/>
</dbReference>
<feature type="chain" id="PRO_5015137200" evidence="4">
    <location>
        <begin position="25"/>
        <end position="195"/>
    </location>
</feature>
<evidence type="ECO:0000256" key="3">
    <source>
        <dbReference type="ARBA" id="ARBA00022737"/>
    </source>
</evidence>
<keyword evidence="7" id="KW-1185">Reference proteome</keyword>
<dbReference type="InterPro" id="IPR053211">
    <property type="entry name" value="DNA_repair-toleration"/>
</dbReference>
<proteinExistence type="predicted"/>
<protein>
    <submittedName>
        <fullName evidence="6">Putative non-specific serine/threonine protein kinase</fullName>
        <ecNumber evidence="6">2.7.11.1</ecNumber>
    </submittedName>
</protein>
<dbReference type="Pfam" id="PF08263">
    <property type="entry name" value="LRRNT_2"/>
    <property type="match status" value="1"/>
</dbReference>
<keyword evidence="3" id="KW-0677">Repeat</keyword>
<dbReference type="Gramene" id="PRQ29643">
    <property type="protein sequence ID" value="PRQ29643"/>
    <property type="gene ID" value="RchiOBHm_Chr5g0016031"/>
</dbReference>
<feature type="domain" description="Leucine-rich repeat-containing N-terminal plant-type" evidence="5">
    <location>
        <begin position="30"/>
        <end position="68"/>
    </location>
</feature>
<dbReference type="InterPro" id="IPR013210">
    <property type="entry name" value="LRR_N_plant-typ"/>
</dbReference>
<evidence type="ECO:0000256" key="1">
    <source>
        <dbReference type="ARBA" id="ARBA00022614"/>
    </source>
</evidence>
<dbReference type="AlphaFoldDB" id="A0A2P6Q646"/>
<feature type="signal peptide" evidence="4">
    <location>
        <begin position="1"/>
        <end position="24"/>
    </location>
</feature>
<dbReference type="PANTHER" id="PTHR48060:SF21">
    <property type="entry name" value="L DOMAIN-LIKE PROTEIN"/>
    <property type="match status" value="1"/>
</dbReference>
<keyword evidence="6" id="KW-0723">Serine/threonine-protein kinase</keyword>
<dbReference type="SUPFAM" id="SSF52058">
    <property type="entry name" value="L domain-like"/>
    <property type="match status" value="1"/>
</dbReference>
<dbReference type="GO" id="GO:0004674">
    <property type="term" value="F:protein serine/threonine kinase activity"/>
    <property type="evidence" value="ECO:0007669"/>
    <property type="project" value="UniProtKB-KW"/>
</dbReference>
<sequence>MEKRQILWGKVLLVVYYCCTMAAAQTNFSTDQSALLALKARITGDPQNKILTNWSSNSDVCNWVGVTCGERHLRVVFLNLSEFHLTGTIPPELGNLSFLAGMRLENNSFHGTIPGELAGLRRLTLFSFGFNNFVGEIPSWLGSLSKLQILNLYGNGFSGSIPTVIFNLSALQVLDLRYNQLSGEWQQSIYIQLFN</sequence>
<name>A0A2P6Q646_ROSCH</name>
<dbReference type="FunFam" id="3.80.10.10:FF:000627">
    <property type="entry name" value="Probable leucine-rich repeat receptor-like protein kinase At2g33170"/>
    <property type="match status" value="1"/>
</dbReference>
<dbReference type="OMA" id="MANNWTA"/>
<keyword evidence="1" id="KW-0433">Leucine-rich repeat</keyword>
<dbReference type="InterPro" id="IPR032675">
    <property type="entry name" value="LRR_dom_sf"/>
</dbReference>